<dbReference type="EMBL" id="CP045845">
    <property type="protein sequence ID" value="QGH32160.1"/>
    <property type="molecule type" value="Genomic_DNA"/>
</dbReference>
<gene>
    <name evidence="1" type="ORF">GHC21_04710</name>
</gene>
<keyword evidence="2" id="KW-1185">Reference proteome</keyword>
<dbReference type="Pfam" id="PF05593">
    <property type="entry name" value="RHS_repeat"/>
    <property type="match status" value="1"/>
</dbReference>
<accession>A0ABX6DTK6</accession>
<dbReference type="Gene3D" id="2.180.10.10">
    <property type="entry name" value="RHS repeat-associated core"/>
    <property type="match status" value="1"/>
</dbReference>
<dbReference type="InterPro" id="IPR031325">
    <property type="entry name" value="RHS_repeat"/>
</dbReference>
<dbReference type="Proteomes" id="UP000344450">
    <property type="component" value="Chromosome"/>
</dbReference>
<proteinExistence type="predicted"/>
<name>A0ABX6DTK6_KLUIN</name>
<evidence type="ECO:0008006" key="3">
    <source>
        <dbReference type="Google" id="ProtNLM"/>
    </source>
</evidence>
<sequence>MRHQDYGRVLTLFTRNARWQVTQRTDPGGYTLRYEYDPLGNRTAEHTLT</sequence>
<reference evidence="1 2" key="1">
    <citation type="submission" date="2019-10" db="EMBL/GenBank/DDBJ databases">
        <title>Complete genome sequencing of drug resistant plasmids in Kluyvera intermedia.</title>
        <authorList>
            <person name="Ke C."/>
            <person name="Jian S."/>
        </authorList>
    </citation>
    <scope>NUCLEOTIDE SEQUENCE [LARGE SCALE GENOMIC DNA]</scope>
    <source>
        <strain evidence="1 2">N2-1</strain>
    </source>
</reference>
<protein>
    <recommendedName>
        <fullName evidence="3">YD repeat-containing protein</fullName>
    </recommendedName>
</protein>
<evidence type="ECO:0000313" key="2">
    <source>
        <dbReference type="Proteomes" id="UP000344450"/>
    </source>
</evidence>
<evidence type="ECO:0000313" key="1">
    <source>
        <dbReference type="EMBL" id="QGH32160.1"/>
    </source>
</evidence>
<dbReference type="InterPro" id="IPR006530">
    <property type="entry name" value="YD"/>
</dbReference>
<dbReference type="NCBIfam" id="TIGR01643">
    <property type="entry name" value="YD_repeat_2x"/>
    <property type="match status" value="1"/>
</dbReference>
<organism evidence="1 2">
    <name type="scientific">Kluyvera intermedia</name>
    <name type="common">Enterobacter intermedius</name>
    <dbReference type="NCBI Taxonomy" id="61648"/>
    <lineage>
        <taxon>Bacteria</taxon>
        <taxon>Pseudomonadati</taxon>
        <taxon>Pseudomonadota</taxon>
        <taxon>Gammaproteobacteria</taxon>
        <taxon>Enterobacterales</taxon>
        <taxon>Enterobacteriaceae</taxon>
        <taxon>Kluyvera</taxon>
    </lineage>
</organism>